<gene>
    <name evidence="2" type="ORF">PK98_01790</name>
</gene>
<proteinExistence type="predicted"/>
<dbReference type="GO" id="GO:0042925">
    <property type="term" value="F:benzoate transmembrane transporter activity"/>
    <property type="evidence" value="ECO:0007669"/>
    <property type="project" value="InterPro"/>
</dbReference>
<feature type="transmembrane region" description="Helical" evidence="1">
    <location>
        <begin position="119"/>
        <end position="137"/>
    </location>
</feature>
<dbReference type="OrthoDB" id="9792424at2"/>
<name>A0A0B2BZJ9_9SPHN</name>
<keyword evidence="1" id="KW-0472">Membrane</keyword>
<feature type="transmembrane region" description="Helical" evidence="1">
    <location>
        <begin position="291"/>
        <end position="312"/>
    </location>
</feature>
<protein>
    <submittedName>
        <fullName evidence="2">Benzoate transporter</fullName>
    </submittedName>
</protein>
<feature type="transmembrane region" description="Helical" evidence="1">
    <location>
        <begin position="204"/>
        <end position="224"/>
    </location>
</feature>
<dbReference type="STRING" id="1572751.PK98_01790"/>
<keyword evidence="1" id="KW-1133">Transmembrane helix</keyword>
<dbReference type="GO" id="GO:0005886">
    <property type="term" value="C:plasma membrane"/>
    <property type="evidence" value="ECO:0007669"/>
    <property type="project" value="TreeGrafter"/>
</dbReference>
<evidence type="ECO:0000256" key="1">
    <source>
        <dbReference type="SAM" id="Phobius"/>
    </source>
</evidence>
<organism evidence="2 3">
    <name type="scientific">Croceibacterium mercuriale</name>
    <dbReference type="NCBI Taxonomy" id="1572751"/>
    <lineage>
        <taxon>Bacteria</taxon>
        <taxon>Pseudomonadati</taxon>
        <taxon>Pseudomonadota</taxon>
        <taxon>Alphaproteobacteria</taxon>
        <taxon>Sphingomonadales</taxon>
        <taxon>Erythrobacteraceae</taxon>
        <taxon>Croceibacterium</taxon>
    </lineage>
</organism>
<evidence type="ECO:0000313" key="3">
    <source>
        <dbReference type="Proteomes" id="UP000030988"/>
    </source>
</evidence>
<keyword evidence="1" id="KW-0812">Transmembrane</keyword>
<dbReference type="PANTHER" id="PTHR30199">
    <property type="entry name" value="MFS FAMILY TRANSPORTER, PREDICTED SUBSTRATE BENZOATE"/>
    <property type="match status" value="1"/>
</dbReference>
<evidence type="ECO:0000313" key="2">
    <source>
        <dbReference type="EMBL" id="KHL25457.1"/>
    </source>
</evidence>
<feature type="transmembrane region" description="Helical" evidence="1">
    <location>
        <begin position="45"/>
        <end position="67"/>
    </location>
</feature>
<feature type="transmembrane region" description="Helical" evidence="1">
    <location>
        <begin position="167"/>
        <end position="184"/>
    </location>
</feature>
<dbReference type="EMBL" id="JTDN01000001">
    <property type="protein sequence ID" value="KHL25457.1"/>
    <property type="molecule type" value="Genomic_DNA"/>
</dbReference>
<dbReference type="PANTHER" id="PTHR30199:SF0">
    <property type="entry name" value="INNER MEMBRANE PROTEIN YDCO"/>
    <property type="match status" value="1"/>
</dbReference>
<feature type="transmembrane region" description="Helical" evidence="1">
    <location>
        <begin position="359"/>
        <end position="384"/>
    </location>
</feature>
<feature type="transmembrane region" description="Helical" evidence="1">
    <location>
        <begin position="87"/>
        <end position="112"/>
    </location>
</feature>
<comment type="caution">
    <text evidence="2">The sequence shown here is derived from an EMBL/GenBank/DDBJ whole genome shotgun (WGS) entry which is preliminary data.</text>
</comment>
<keyword evidence="3" id="KW-1185">Reference proteome</keyword>
<dbReference type="RefSeq" id="WP_039093836.1">
    <property type="nucleotide sequence ID" value="NZ_JTDN01000001.1"/>
</dbReference>
<reference evidence="2 3" key="1">
    <citation type="submission" date="2014-11" db="EMBL/GenBank/DDBJ databases">
        <title>Draft genome sequence of Kirrobacter mercurialis.</title>
        <authorList>
            <person name="Coil D.A."/>
            <person name="Eisen J.A."/>
        </authorList>
    </citation>
    <scope>NUCLEOTIDE SEQUENCE [LARGE SCALE GENOMIC DNA]</scope>
    <source>
        <strain evidence="2 3">Coronado</strain>
    </source>
</reference>
<dbReference type="NCBIfam" id="TIGR00843">
    <property type="entry name" value="benE"/>
    <property type="match status" value="1"/>
</dbReference>
<sequence length="391" mass="39454">MRDTLPPLSAWTSALVATAVGFGGTIALVVQAIRGMGATVEQTGSAITALCLAIAVAGGALSLRLRIPVVLAWSTPGAALLVTAPPTSWPVACGAFALAGLIGVAFGAVPFLGRLAGAIPPPVASAMLAGVLLPFGLETFRQADADPFFVLLLCAIFVAARQRVPLYALLLVLAVGVALTLARGDLGELPAGATFGSLVPAGMAFDAGAILSIALPLFVVTLVSQNLPGIAVLQLAGYSPRPGPLVVGTGLASVAAAPFGAHAVNLAAITAALCTSPDADPAKERRWRVGLIYAGFYLLLAIFAPALVRTFLALPHTAIAVLTGLAIVPTLTAALEAMLKGSEHRDATILTLLVTASGLTLYGIGSAFWGITAGLGTIAIARLLRVRRTAA</sequence>
<feature type="transmembrane region" description="Helical" evidence="1">
    <location>
        <begin position="143"/>
        <end position="160"/>
    </location>
</feature>
<feature type="transmembrane region" description="Helical" evidence="1">
    <location>
        <begin position="12"/>
        <end position="33"/>
    </location>
</feature>
<dbReference type="InterPro" id="IPR004711">
    <property type="entry name" value="Benzoate_Transporter"/>
</dbReference>
<feature type="transmembrane region" description="Helical" evidence="1">
    <location>
        <begin position="319"/>
        <end position="339"/>
    </location>
</feature>
<dbReference type="Proteomes" id="UP000030988">
    <property type="component" value="Unassembled WGS sequence"/>
</dbReference>
<dbReference type="AlphaFoldDB" id="A0A0B2BZJ9"/>
<dbReference type="Pfam" id="PF03594">
    <property type="entry name" value="BenE"/>
    <property type="match status" value="1"/>
</dbReference>
<accession>A0A0B2BZJ9</accession>